<dbReference type="RefSeq" id="XP_022659858.1">
    <property type="nucleotide sequence ID" value="XM_022804123.1"/>
</dbReference>
<sequence length="492" mass="55750">MPITPVDNAEMMKLSKTVPAQHTLQRQRTAHPLVTLVSRRNSCLLGLVALCSTLIVLVQVASYSDRGAFYQSLVRYADSPPIQNLLGQQGYLLTSSSGTAQGVTAKSAQTVVATASSDINSERSPAKPVTERKLQKVSIGIASLRQLSGSASVQLSLPRLHDAGRIVGAMLKMYRVIPPNEVRRVLIVSYFRSGSTFLGDILQTPLKTFYHFEPYHITGATRLRFGDISEGECARLFGHLMRCEFDQLPEYMAWVSQNNNQFLVRHNQFLWRHCTLKNNICFNATYMQGMCQRSPLQVAKFVRVPLRYALNFVREDPEFAKSTAIVHLIRDPRAVLASRRHLDWCQDECARADALCSQMSEDVETFEELQKSHPKVTMVQIKLEELATDPFNQTRRLFQQLGLLYEMSTEAFLKTHTQHGSTDPYSTRRNSAAVAYDWQQRLSLKETLDIQHICGPLLLRAGYDKVEMKRQRHPPVENHTDQATASNEIRMH</sequence>
<dbReference type="InParanoid" id="A0A7M7K3J1"/>
<name>A0A7M7K3J1_VARDE</name>
<dbReference type="FunCoup" id="A0A7M7K3J1">
    <property type="interactions" value="201"/>
</dbReference>
<dbReference type="Gene3D" id="3.40.50.300">
    <property type="entry name" value="P-loop containing nucleotide triphosphate hydrolases"/>
    <property type="match status" value="1"/>
</dbReference>
<evidence type="ECO:0000313" key="4">
    <source>
        <dbReference type="Proteomes" id="UP000594260"/>
    </source>
</evidence>
<evidence type="ECO:0000256" key="1">
    <source>
        <dbReference type="SAM" id="MobiDB-lite"/>
    </source>
</evidence>
<feature type="region of interest" description="Disordered" evidence="1">
    <location>
        <begin position="469"/>
        <end position="492"/>
    </location>
</feature>
<protein>
    <submittedName>
        <fullName evidence="3">Uncharacterized protein</fullName>
    </submittedName>
</protein>
<dbReference type="GO" id="GO:0006790">
    <property type="term" value="P:sulfur compound metabolic process"/>
    <property type="evidence" value="ECO:0007669"/>
    <property type="project" value="TreeGrafter"/>
</dbReference>
<keyword evidence="2" id="KW-0812">Transmembrane</keyword>
<dbReference type="GO" id="GO:0006044">
    <property type="term" value="P:N-acetylglucosamine metabolic process"/>
    <property type="evidence" value="ECO:0007669"/>
    <property type="project" value="TreeGrafter"/>
</dbReference>
<feature type="transmembrane region" description="Helical" evidence="2">
    <location>
        <begin position="43"/>
        <end position="63"/>
    </location>
</feature>
<dbReference type="OrthoDB" id="6138663at2759"/>
<dbReference type="EnsemblMetazoa" id="XM_022804125">
    <property type="protein sequence ID" value="XP_022659860"/>
    <property type="gene ID" value="LOC111249799"/>
</dbReference>
<dbReference type="Proteomes" id="UP000594260">
    <property type="component" value="Unplaced"/>
</dbReference>
<reference evidence="3" key="1">
    <citation type="submission" date="2021-01" db="UniProtKB">
        <authorList>
            <consortium name="EnsemblMetazoa"/>
        </authorList>
    </citation>
    <scope>IDENTIFICATION</scope>
</reference>
<dbReference type="EnsemblMetazoa" id="XM_022804126">
    <property type="protein sequence ID" value="XP_022659861"/>
    <property type="gene ID" value="LOC111249799"/>
</dbReference>
<evidence type="ECO:0000313" key="3">
    <source>
        <dbReference type="EnsemblMetazoa" id="XP_022659859"/>
    </source>
</evidence>
<dbReference type="GO" id="GO:0001517">
    <property type="term" value="F:N-acetylglucosamine 6-O-sulfotransferase activity"/>
    <property type="evidence" value="ECO:0007669"/>
    <property type="project" value="TreeGrafter"/>
</dbReference>
<dbReference type="Pfam" id="PF13469">
    <property type="entry name" value="Sulfotransfer_3"/>
    <property type="match status" value="1"/>
</dbReference>
<dbReference type="RefSeq" id="XP_022659857.1">
    <property type="nucleotide sequence ID" value="XM_022804122.1"/>
</dbReference>
<feature type="compositionally biased region" description="Basic and acidic residues" evidence="1">
    <location>
        <begin position="469"/>
        <end position="480"/>
    </location>
</feature>
<dbReference type="GeneID" id="111249799"/>
<dbReference type="AlphaFoldDB" id="A0A7M7K3J1"/>
<dbReference type="InterPro" id="IPR051135">
    <property type="entry name" value="Gal/GlcNAc/GalNAc_ST"/>
</dbReference>
<keyword evidence="2" id="KW-0472">Membrane</keyword>
<dbReference type="KEGG" id="vde:111249799"/>
<keyword evidence="4" id="KW-1185">Reference proteome</keyword>
<dbReference type="PANTHER" id="PTHR10704">
    <property type="entry name" value="CARBOHYDRATE SULFOTRANSFERASE"/>
    <property type="match status" value="1"/>
</dbReference>
<dbReference type="SUPFAM" id="SSF52540">
    <property type="entry name" value="P-loop containing nucleoside triphosphate hydrolases"/>
    <property type="match status" value="1"/>
</dbReference>
<dbReference type="EnsemblMetazoa" id="XM_022804123">
    <property type="protein sequence ID" value="XP_022659858"/>
    <property type="gene ID" value="LOC111249799"/>
</dbReference>
<accession>A0A7M7K3J1</accession>
<dbReference type="RefSeq" id="XP_022659860.1">
    <property type="nucleotide sequence ID" value="XM_022804125.1"/>
</dbReference>
<dbReference type="EnsemblMetazoa" id="XM_022804122">
    <property type="protein sequence ID" value="XP_022659857"/>
    <property type="gene ID" value="LOC111249799"/>
</dbReference>
<proteinExistence type="predicted"/>
<dbReference type="RefSeq" id="XP_022659861.1">
    <property type="nucleotide sequence ID" value="XM_022804126.1"/>
</dbReference>
<dbReference type="RefSeq" id="XP_022659859.1">
    <property type="nucleotide sequence ID" value="XM_022804124.1"/>
</dbReference>
<dbReference type="PANTHER" id="PTHR10704:SF44">
    <property type="entry name" value="LD35051P-RELATED"/>
    <property type="match status" value="1"/>
</dbReference>
<dbReference type="InterPro" id="IPR027417">
    <property type="entry name" value="P-loop_NTPase"/>
</dbReference>
<organism evidence="3 4">
    <name type="scientific">Varroa destructor</name>
    <name type="common">Honeybee mite</name>
    <dbReference type="NCBI Taxonomy" id="109461"/>
    <lineage>
        <taxon>Eukaryota</taxon>
        <taxon>Metazoa</taxon>
        <taxon>Ecdysozoa</taxon>
        <taxon>Arthropoda</taxon>
        <taxon>Chelicerata</taxon>
        <taxon>Arachnida</taxon>
        <taxon>Acari</taxon>
        <taxon>Parasitiformes</taxon>
        <taxon>Mesostigmata</taxon>
        <taxon>Gamasina</taxon>
        <taxon>Dermanyssoidea</taxon>
        <taxon>Varroidae</taxon>
        <taxon>Varroa</taxon>
    </lineage>
</organism>
<feature type="compositionally biased region" description="Polar residues" evidence="1">
    <location>
        <begin position="481"/>
        <end position="492"/>
    </location>
</feature>
<dbReference type="EnsemblMetazoa" id="XM_022804124">
    <property type="protein sequence ID" value="XP_022659859"/>
    <property type="gene ID" value="LOC111249799"/>
</dbReference>
<keyword evidence="2" id="KW-1133">Transmembrane helix</keyword>
<evidence type="ECO:0000256" key="2">
    <source>
        <dbReference type="SAM" id="Phobius"/>
    </source>
</evidence>
<dbReference type="OMA" id="DECSEAM"/>